<evidence type="ECO:0000256" key="2">
    <source>
        <dbReference type="ARBA" id="ARBA00022759"/>
    </source>
</evidence>
<evidence type="ECO:0008006" key="7">
    <source>
        <dbReference type="Google" id="ProtNLM"/>
    </source>
</evidence>
<dbReference type="Gene3D" id="1.10.150.20">
    <property type="entry name" value="5' to 3' exonuclease, C-terminal subdomain"/>
    <property type="match status" value="1"/>
</dbReference>
<dbReference type="PANTHER" id="PTHR11081:SF9">
    <property type="entry name" value="FLAP ENDONUCLEASE 1"/>
    <property type="match status" value="1"/>
</dbReference>
<name>A0A6C0EZ71_9ZZZZ</name>
<evidence type="ECO:0000313" key="6">
    <source>
        <dbReference type="EMBL" id="QHT33510.1"/>
    </source>
</evidence>
<evidence type="ECO:0000256" key="1">
    <source>
        <dbReference type="ARBA" id="ARBA00022723"/>
    </source>
</evidence>
<keyword evidence="2" id="KW-0540">Nuclease</keyword>
<dbReference type="EMBL" id="MN738968">
    <property type="protein sequence ID" value="QHT33510.1"/>
    <property type="molecule type" value="Genomic_DNA"/>
</dbReference>
<dbReference type="AlphaFoldDB" id="A0A6C0EZ71"/>
<dbReference type="PRINTS" id="PR00853">
    <property type="entry name" value="XPGRADSUPER"/>
</dbReference>
<proteinExistence type="predicted"/>
<dbReference type="InterPro" id="IPR006086">
    <property type="entry name" value="XPG-I_dom"/>
</dbReference>
<dbReference type="Pfam" id="PF00752">
    <property type="entry name" value="XPG_N"/>
    <property type="match status" value="1"/>
</dbReference>
<dbReference type="Gene3D" id="3.40.50.1010">
    <property type="entry name" value="5'-nuclease"/>
    <property type="match status" value="1"/>
</dbReference>
<dbReference type="Pfam" id="PF00867">
    <property type="entry name" value="XPG_I"/>
    <property type="match status" value="1"/>
</dbReference>
<keyword evidence="2" id="KW-0255">Endonuclease</keyword>
<accession>A0A6C0EZ71</accession>
<keyword evidence="1" id="KW-0479">Metal-binding</keyword>
<protein>
    <recommendedName>
        <fullName evidence="7">XPG N-terminal domain-containing protein</fullName>
    </recommendedName>
</protein>
<keyword evidence="2" id="KW-0378">Hydrolase</keyword>
<feature type="domain" description="XPG-I" evidence="4">
    <location>
        <begin position="175"/>
        <end position="244"/>
    </location>
</feature>
<keyword evidence="3" id="KW-0460">Magnesium</keyword>
<dbReference type="SMART" id="SM00485">
    <property type="entry name" value="XPGN"/>
    <property type="match status" value="1"/>
</dbReference>
<dbReference type="SMART" id="SM00484">
    <property type="entry name" value="XPGI"/>
    <property type="match status" value="1"/>
</dbReference>
<dbReference type="InterPro" id="IPR006085">
    <property type="entry name" value="XPG_DNA_repair_N"/>
</dbReference>
<dbReference type="GO" id="GO:0017108">
    <property type="term" value="F:5'-flap endonuclease activity"/>
    <property type="evidence" value="ECO:0007669"/>
    <property type="project" value="TreeGrafter"/>
</dbReference>
<dbReference type="GO" id="GO:0046872">
    <property type="term" value="F:metal ion binding"/>
    <property type="evidence" value="ECO:0007669"/>
    <property type="project" value="UniProtKB-KW"/>
</dbReference>
<evidence type="ECO:0000256" key="3">
    <source>
        <dbReference type="ARBA" id="ARBA00022842"/>
    </source>
</evidence>
<dbReference type="SUPFAM" id="SSF88723">
    <property type="entry name" value="PIN domain-like"/>
    <property type="match status" value="1"/>
</dbReference>
<feature type="domain" description="XPG N-terminal" evidence="5">
    <location>
        <begin position="1"/>
        <end position="92"/>
    </location>
</feature>
<evidence type="ECO:0000259" key="5">
    <source>
        <dbReference type="SMART" id="SM00485"/>
    </source>
</evidence>
<dbReference type="InterPro" id="IPR006084">
    <property type="entry name" value="XPG/Rad2"/>
</dbReference>
<reference evidence="6" key="1">
    <citation type="journal article" date="2020" name="Nature">
        <title>Giant virus diversity and host interactions through global metagenomics.</title>
        <authorList>
            <person name="Schulz F."/>
            <person name="Roux S."/>
            <person name="Paez-Espino D."/>
            <person name="Jungbluth S."/>
            <person name="Walsh D.A."/>
            <person name="Denef V.J."/>
            <person name="McMahon K.D."/>
            <person name="Konstantinidis K.T."/>
            <person name="Eloe-Fadrosh E.A."/>
            <person name="Kyrpides N.C."/>
            <person name="Woyke T."/>
        </authorList>
    </citation>
    <scope>NUCLEOTIDE SEQUENCE</scope>
    <source>
        <strain evidence="6">GVMAG-M-3300009161-36</strain>
    </source>
</reference>
<dbReference type="InterPro" id="IPR029060">
    <property type="entry name" value="PIN-like_dom_sf"/>
</dbReference>
<organism evidence="6">
    <name type="scientific">viral metagenome</name>
    <dbReference type="NCBI Taxonomy" id="1070528"/>
    <lineage>
        <taxon>unclassified sequences</taxon>
        <taxon>metagenomes</taxon>
        <taxon>organismal metagenomes</taxon>
    </lineage>
</organism>
<sequence length="387" mass="44894">MGIRMLNKFLQEKCKDSISCIHLSSLSGKKIVVDISIYLYKFLSEGALLENLYLMISIFREHNITPIFIFDGKPPAEKNDTIAFRKKNKKNAREEYYRLKQILDDITPDVDSGKESDTVSTCVNNIGKTVVEFDEETSITIPTNSVEICNMMERLKKKFVILKSEHIQNAKTLLQAYGMTYYESPGEADMLCAKLVSKNIVYACLSEDTDMFVYGCNRVLRYVSLTCSTAILYEFQGILKTLDMDIYEFRQLCIMFGCDYLPHNKTQNYKNMTIFNSYKMFKKYKEYCENINENVVCDVEAQDQDQDQAGAGAGAEDDKRGFYNWLLKENNDLVTYIQDASKIIDLFDITHYDNLQLYDNVKIINGPIDYNRLIEVMEKENFIFMNR</sequence>
<evidence type="ECO:0000259" key="4">
    <source>
        <dbReference type="SMART" id="SM00484"/>
    </source>
</evidence>
<dbReference type="PANTHER" id="PTHR11081">
    <property type="entry name" value="FLAP ENDONUCLEASE FAMILY MEMBER"/>
    <property type="match status" value="1"/>
</dbReference>